<dbReference type="VEuPathDB" id="FungiDB:PSHT_08530"/>
<dbReference type="Gene3D" id="1.10.540.10">
    <property type="entry name" value="Acyl-CoA dehydrogenase/oxidase, N-terminal domain"/>
    <property type="match status" value="1"/>
</dbReference>
<comment type="similarity">
    <text evidence="2">Belongs to the acyl-CoA dehydrogenase family.</text>
</comment>
<accession>A0A2S4VPG6</accession>
<evidence type="ECO:0000313" key="8">
    <source>
        <dbReference type="EMBL" id="POW11318.1"/>
    </source>
</evidence>
<comment type="cofactor">
    <cofactor evidence="1">
        <name>FAD</name>
        <dbReference type="ChEBI" id="CHEBI:57692"/>
    </cofactor>
</comment>
<evidence type="ECO:0000256" key="2">
    <source>
        <dbReference type="ARBA" id="ARBA00009347"/>
    </source>
</evidence>
<keyword evidence="4" id="KW-0274">FAD</keyword>
<evidence type="ECO:0008006" key="10">
    <source>
        <dbReference type="Google" id="ProtNLM"/>
    </source>
</evidence>
<name>A0A2S4VPG6_9BASI</name>
<dbReference type="InterPro" id="IPR046373">
    <property type="entry name" value="Acyl-CoA_Oxase/DH_mid-dom_sf"/>
</dbReference>
<dbReference type="GO" id="GO:0003995">
    <property type="term" value="F:acyl-CoA dehydrogenase activity"/>
    <property type="evidence" value="ECO:0007669"/>
    <property type="project" value="TreeGrafter"/>
</dbReference>
<dbReference type="InterPro" id="IPR037069">
    <property type="entry name" value="AcylCoA_DH/ox_N_sf"/>
</dbReference>
<dbReference type="EMBL" id="PKSM01000112">
    <property type="protein sequence ID" value="POW11318.1"/>
    <property type="molecule type" value="Genomic_DNA"/>
</dbReference>
<keyword evidence="5" id="KW-0560">Oxidoreductase</keyword>
<dbReference type="VEuPathDB" id="FungiDB:PSTT_08613"/>
<dbReference type="SUPFAM" id="SSF56645">
    <property type="entry name" value="Acyl-CoA dehydrogenase NM domain-like"/>
    <property type="match status" value="2"/>
</dbReference>
<dbReference type="InterPro" id="IPR009075">
    <property type="entry name" value="AcylCo_DH/oxidase_C"/>
</dbReference>
<dbReference type="Pfam" id="PF00441">
    <property type="entry name" value="Acyl-CoA_dh_1"/>
    <property type="match status" value="1"/>
</dbReference>
<sequence length="505" mass="55788">MKGRPPGLSVAWAMDLCAAQSHRQQFTISMMPRTDPFGKLSIPFSEPAWYSGVPSPYYKASHLKLREVARKWTETHLMDQAHDWEENGSIDHATYQQAAKDGLILPNIGGIRIPKEWTKHAKIIADIPPEEWDGFHAFILQDELMRCGSAGAVGGLFSGMAYGAPLIWKYGSAELREKLMPGLLNGSKRTCITITEPGAGSDVKNLSTTAEKSPDGKYWIINGEKSSLKIFPTIDSYSSILRITLDILIPFEPPFRHQEGSPTVFGVIISQLPFVPEASPETHLESGKQSVIVIPKGPDVKVSKMKMGGVWCSGTSQVVFDNVKVPIDYLVGKENEGFKYIMSNFNHERLNIAFSAHRSARVCIEDAMAHAKKRKVFGEPLMELSIIRHKLGQMVRLVESQHAWIESLVYQLNQLSDADGAALLGGQTALLKAHCGITLEFVAREAVQILGGLGYTRGGAGERIERAWREIKSVSIPGGSEEVMLDLAVRQQLKIALKTSRETKL</sequence>
<dbReference type="OrthoDB" id="2588832at2759"/>
<dbReference type="PANTHER" id="PTHR48083">
    <property type="entry name" value="MEDIUM-CHAIN SPECIFIC ACYL-COA DEHYDROGENASE, MITOCHONDRIAL-RELATED"/>
    <property type="match status" value="1"/>
</dbReference>
<dbReference type="Gene3D" id="1.20.140.10">
    <property type="entry name" value="Butyryl-CoA Dehydrogenase, subunit A, domain 3"/>
    <property type="match status" value="1"/>
</dbReference>
<dbReference type="PANTHER" id="PTHR48083:SF28">
    <property type="entry name" value="ACYL-COA DEHYDROGENASE FAMILY PROTEIN (AFU_ORTHOLOGUE AFUA_6G10880)-RELATED"/>
    <property type="match status" value="1"/>
</dbReference>
<evidence type="ECO:0000256" key="5">
    <source>
        <dbReference type="ARBA" id="ARBA00023002"/>
    </source>
</evidence>
<dbReference type="SUPFAM" id="SSF47203">
    <property type="entry name" value="Acyl-CoA dehydrogenase C-terminal domain-like"/>
    <property type="match status" value="1"/>
</dbReference>
<dbReference type="InterPro" id="IPR050741">
    <property type="entry name" value="Acyl-CoA_dehydrogenase"/>
</dbReference>
<feature type="domain" description="Acyl-CoA dehydrogenase/oxidase C-terminal" evidence="6">
    <location>
        <begin position="335"/>
        <end position="491"/>
    </location>
</feature>
<keyword evidence="3" id="KW-0285">Flavoprotein</keyword>
<proteinExistence type="inferred from homology"/>
<protein>
    <recommendedName>
        <fullName evidence="10">Acyl-CoA dehydrogenase</fullName>
    </recommendedName>
</protein>
<dbReference type="InterPro" id="IPR013786">
    <property type="entry name" value="AcylCoA_DH/ox_N"/>
</dbReference>
<evidence type="ECO:0000256" key="1">
    <source>
        <dbReference type="ARBA" id="ARBA00001974"/>
    </source>
</evidence>
<dbReference type="InterPro" id="IPR009100">
    <property type="entry name" value="AcylCoA_DH/oxidase_NM_dom_sf"/>
</dbReference>
<evidence type="ECO:0000259" key="6">
    <source>
        <dbReference type="Pfam" id="PF00441"/>
    </source>
</evidence>
<evidence type="ECO:0000256" key="3">
    <source>
        <dbReference type="ARBA" id="ARBA00022630"/>
    </source>
</evidence>
<organism evidence="8 9">
    <name type="scientific">Puccinia striiformis</name>
    <dbReference type="NCBI Taxonomy" id="27350"/>
    <lineage>
        <taxon>Eukaryota</taxon>
        <taxon>Fungi</taxon>
        <taxon>Dikarya</taxon>
        <taxon>Basidiomycota</taxon>
        <taxon>Pucciniomycotina</taxon>
        <taxon>Pucciniomycetes</taxon>
        <taxon>Pucciniales</taxon>
        <taxon>Pucciniaceae</taxon>
        <taxon>Puccinia</taxon>
    </lineage>
</organism>
<dbReference type="GO" id="GO:0033539">
    <property type="term" value="P:fatty acid beta-oxidation using acyl-CoA dehydrogenase"/>
    <property type="evidence" value="ECO:0007669"/>
    <property type="project" value="TreeGrafter"/>
</dbReference>
<evidence type="ECO:0000313" key="9">
    <source>
        <dbReference type="Proteomes" id="UP000238274"/>
    </source>
</evidence>
<comment type="caution">
    <text evidence="8">The sequence shown here is derived from an EMBL/GenBank/DDBJ whole genome shotgun (WGS) entry which is preliminary data.</text>
</comment>
<dbReference type="Pfam" id="PF02771">
    <property type="entry name" value="Acyl-CoA_dh_N"/>
    <property type="match status" value="1"/>
</dbReference>
<dbReference type="GO" id="GO:0005737">
    <property type="term" value="C:cytoplasm"/>
    <property type="evidence" value="ECO:0007669"/>
    <property type="project" value="TreeGrafter"/>
</dbReference>
<keyword evidence="9" id="KW-1185">Reference proteome</keyword>
<evidence type="ECO:0000259" key="7">
    <source>
        <dbReference type="Pfam" id="PF02771"/>
    </source>
</evidence>
<feature type="domain" description="Acyl-CoA dehydrogenase/oxidase N-terminal" evidence="7">
    <location>
        <begin position="61"/>
        <end position="186"/>
    </location>
</feature>
<reference evidence="9" key="2">
    <citation type="journal article" date="2018" name="BMC Genomics">
        <title>Genomic insights into host adaptation between the wheat stripe rust pathogen (Puccinia striiformis f. sp. tritici) and the barley stripe rust pathogen (Puccinia striiformis f. sp. hordei).</title>
        <authorList>
            <person name="Xia C."/>
            <person name="Wang M."/>
            <person name="Yin C."/>
            <person name="Cornejo O.E."/>
            <person name="Hulbert S.H."/>
            <person name="Chen X."/>
        </authorList>
    </citation>
    <scope>NUCLEOTIDE SEQUENCE [LARGE SCALE GENOMIC DNA]</scope>
    <source>
        <strain evidence="9">93TX-2</strain>
    </source>
</reference>
<reference evidence="8 9" key="1">
    <citation type="submission" date="2017-12" db="EMBL/GenBank/DDBJ databases">
        <title>Gene loss provides genomic basis for host adaptation in cereal stripe rust fungi.</title>
        <authorList>
            <person name="Xia C."/>
        </authorList>
    </citation>
    <scope>NUCLEOTIDE SEQUENCE [LARGE SCALE GENOMIC DNA]</scope>
    <source>
        <strain evidence="8 9">93TX-2</strain>
    </source>
</reference>
<evidence type="ECO:0000256" key="4">
    <source>
        <dbReference type="ARBA" id="ARBA00022827"/>
    </source>
</evidence>
<dbReference type="GO" id="GO:0050660">
    <property type="term" value="F:flavin adenine dinucleotide binding"/>
    <property type="evidence" value="ECO:0007669"/>
    <property type="project" value="InterPro"/>
</dbReference>
<reference evidence="9" key="3">
    <citation type="journal article" date="2018" name="Mol. Plant Microbe Interact.">
        <title>Genome sequence resources for the wheat stripe rust pathogen (Puccinia striiformis f. sp. tritici) and the barley stripe rust pathogen (Puccinia striiformis f. sp. hordei).</title>
        <authorList>
            <person name="Xia C."/>
            <person name="Wang M."/>
            <person name="Yin C."/>
            <person name="Cornejo O.E."/>
            <person name="Hulbert S.H."/>
            <person name="Chen X."/>
        </authorList>
    </citation>
    <scope>NUCLEOTIDE SEQUENCE [LARGE SCALE GENOMIC DNA]</scope>
    <source>
        <strain evidence="9">93TX-2</strain>
    </source>
</reference>
<dbReference type="Gene3D" id="2.40.110.10">
    <property type="entry name" value="Butyryl-CoA Dehydrogenase, subunit A, domain 2"/>
    <property type="match status" value="1"/>
</dbReference>
<dbReference type="InterPro" id="IPR036250">
    <property type="entry name" value="AcylCo_DH-like_C"/>
</dbReference>
<gene>
    <name evidence="8" type="ORF">PSHT_08530</name>
</gene>
<dbReference type="AlphaFoldDB" id="A0A2S4VPG6"/>
<dbReference type="Proteomes" id="UP000238274">
    <property type="component" value="Unassembled WGS sequence"/>
</dbReference>